<protein>
    <submittedName>
        <fullName evidence="8">SigE family RNA polymerase sigma factor</fullName>
    </submittedName>
</protein>
<evidence type="ECO:0000259" key="7">
    <source>
        <dbReference type="Pfam" id="PF08281"/>
    </source>
</evidence>
<feature type="domain" description="RNA polymerase sigma-70 region 2" evidence="6">
    <location>
        <begin position="14"/>
        <end position="79"/>
    </location>
</feature>
<evidence type="ECO:0000256" key="3">
    <source>
        <dbReference type="ARBA" id="ARBA00023082"/>
    </source>
</evidence>
<dbReference type="Gene3D" id="1.10.1740.10">
    <property type="match status" value="1"/>
</dbReference>
<dbReference type="InterPro" id="IPR013249">
    <property type="entry name" value="RNA_pol_sigma70_r4_t2"/>
</dbReference>
<sequence length="170" mass="19326">MKRSDRDAAYVEFVESRQTRLRRAAYAICGDWHRAEDLLQTALTKLYVAWPRLAREGGEDAYVRRILVSTHLDNVKRASYRREVVGADADLVHAAQTGRVDDRDALITALQRLPEMQRRVVVLRHVLDLSVEQTAADLGISAGTVKSHHSRGVARLQELLTDQTVKEDRR</sequence>
<proteinExistence type="inferred from homology"/>
<dbReference type="PANTHER" id="PTHR43133:SF50">
    <property type="entry name" value="ECF RNA POLYMERASE SIGMA FACTOR SIGM"/>
    <property type="match status" value="1"/>
</dbReference>
<keyword evidence="3" id="KW-0731">Sigma factor</keyword>
<dbReference type="Pfam" id="PF04542">
    <property type="entry name" value="Sigma70_r2"/>
    <property type="match status" value="1"/>
</dbReference>
<dbReference type="CDD" id="cd06171">
    <property type="entry name" value="Sigma70_r4"/>
    <property type="match status" value="1"/>
</dbReference>
<dbReference type="Pfam" id="PF08281">
    <property type="entry name" value="Sigma70_r4_2"/>
    <property type="match status" value="1"/>
</dbReference>
<dbReference type="NCBIfam" id="TIGR02983">
    <property type="entry name" value="SigE-fam_strep"/>
    <property type="match status" value="1"/>
</dbReference>
<dbReference type="InterPro" id="IPR014284">
    <property type="entry name" value="RNA_pol_sigma-70_dom"/>
</dbReference>
<dbReference type="SUPFAM" id="SSF88946">
    <property type="entry name" value="Sigma2 domain of RNA polymerase sigma factors"/>
    <property type="match status" value="1"/>
</dbReference>
<evidence type="ECO:0000313" key="9">
    <source>
        <dbReference type="Proteomes" id="UP001501771"/>
    </source>
</evidence>
<comment type="similarity">
    <text evidence="1">Belongs to the sigma-70 factor family. ECF subfamily.</text>
</comment>
<dbReference type="Gene3D" id="1.10.10.10">
    <property type="entry name" value="Winged helix-like DNA-binding domain superfamily/Winged helix DNA-binding domain"/>
    <property type="match status" value="1"/>
</dbReference>
<evidence type="ECO:0000256" key="1">
    <source>
        <dbReference type="ARBA" id="ARBA00010641"/>
    </source>
</evidence>
<dbReference type="PANTHER" id="PTHR43133">
    <property type="entry name" value="RNA POLYMERASE ECF-TYPE SIGMA FACTO"/>
    <property type="match status" value="1"/>
</dbReference>
<name>A0ABP5KXR3_9ACTN</name>
<evidence type="ECO:0000259" key="6">
    <source>
        <dbReference type="Pfam" id="PF04542"/>
    </source>
</evidence>
<keyword evidence="9" id="KW-1185">Reference proteome</keyword>
<evidence type="ECO:0000256" key="4">
    <source>
        <dbReference type="ARBA" id="ARBA00023125"/>
    </source>
</evidence>
<evidence type="ECO:0000256" key="2">
    <source>
        <dbReference type="ARBA" id="ARBA00023015"/>
    </source>
</evidence>
<feature type="domain" description="RNA polymerase sigma factor 70 region 4 type 2" evidence="7">
    <location>
        <begin position="104"/>
        <end position="156"/>
    </location>
</feature>
<dbReference type="InterPro" id="IPR014325">
    <property type="entry name" value="RNA_pol_sigma-E_actinobac"/>
</dbReference>
<keyword evidence="5" id="KW-0804">Transcription</keyword>
<dbReference type="EMBL" id="BAAAQR010000001">
    <property type="protein sequence ID" value="GAA2138932.1"/>
    <property type="molecule type" value="Genomic_DNA"/>
</dbReference>
<dbReference type="InterPro" id="IPR036388">
    <property type="entry name" value="WH-like_DNA-bd_sf"/>
</dbReference>
<accession>A0ABP5KXR3</accession>
<dbReference type="SUPFAM" id="SSF88659">
    <property type="entry name" value="Sigma3 and sigma4 domains of RNA polymerase sigma factors"/>
    <property type="match status" value="1"/>
</dbReference>
<evidence type="ECO:0000256" key="5">
    <source>
        <dbReference type="ARBA" id="ARBA00023163"/>
    </source>
</evidence>
<dbReference type="RefSeq" id="WP_344147717.1">
    <property type="nucleotide sequence ID" value="NZ_BAAAQR010000001.1"/>
</dbReference>
<comment type="caution">
    <text evidence="8">The sequence shown here is derived from an EMBL/GenBank/DDBJ whole genome shotgun (WGS) entry which is preliminary data.</text>
</comment>
<keyword evidence="4" id="KW-0238">DNA-binding</keyword>
<dbReference type="InterPro" id="IPR013324">
    <property type="entry name" value="RNA_pol_sigma_r3/r4-like"/>
</dbReference>
<dbReference type="InterPro" id="IPR013325">
    <property type="entry name" value="RNA_pol_sigma_r2"/>
</dbReference>
<gene>
    <name evidence="8" type="ORF">GCM10009844_07320</name>
</gene>
<organism evidence="8 9">
    <name type="scientific">Nocardioides koreensis</name>
    <dbReference type="NCBI Taxonomy" id="433651"/>
    <lineage>
        <taxon>Bacteria</taxon>
        <taxon>Bacillati</taxon>
        <taxon>Actinomycetota</taxon>
        <taxon>Actinomycetes</taxon>
        <taxon>Propionibacteriales</taxon>
        <taxon>Nocardioidaceae</taxon>
        <taxon>Nocardioides</taxon>
    </lineage>
</organism>
<dbReference type="InterPro" id="IPR039425">
    <property type="entry name" value="RNA_pol_sigma-70-like"/>
</dbReference>
<reference evidence="9" key="1">
    <citation type="journal article" date="2019" name="Int. J. Syst. Evol. Microbiol.">
        <title>The Global Catalogue of Microorganisms (GCM) 10K type strain sequencing project: providing services to taxonomists for standard genome sequencing and annotation.</title>
        <authorList>
            <consortium name="The Broad Institute Genomics Platform"/>
            <consortium name="The Broad Institute Genome Sequencing Center for Infectious Disease"/>
            <person name="Wu L."/>
            <person name="Ma J."/>
        </authorList>
    </citation>
    <scope>NUCLEOTIDE SEQUENCE [LARGE SCALE GENOMIC DNA]</scope>
    <source>
        <strain evidence="9">JCM 16022</strain>
    </source>
</reference>
<evidence type="ECO:0000313" key="8">
    <source>
        <dbReference type="EMBL" id="GAA2138932.1"/>
    </source>
</evidence>
<keyword evidence="2" id="KW-0805">Transcription regulation</keyword>
<dbReference type="Proteomes" id="UP001501771">
    <property type="component" value="Unassembled WGS sequence"/>
</dbReference>
<dbReference type="InterPro" id="IPR007627">
    <property type="entry name" value="RNA_pol_sigma70_r2"/>
</dbReference>
<dbReference type="NCBIfam" id="TIGR02937">
    <property type="entry name" value="sigma70-ECF"/>
    <property type="match status" value="1"/>
</dbReference>